<protein>
    <submittedName>
        <fullName evidence="2">Uncharacterized protein</fullName>
    </submittedName>
</protein>
<keyword evidence="3" id="KW-1185">Reference proteome</keyword>
<comment type="caution">
    <text evidence="2">The sequence shown here is derived from an EMBL/GenBank/DDBJ whole genome shotgun (WGS) entry which is preliminary data.</text>
</comment>
<accession>A0ABT0UTH2</accession>
<feature type="region of interest" description="Disordered" evidence="1">
    <location>
        <begin position="51"/>
        <end position="70"/>
    </location>
</feature>
<proteinExistence type="predicted"/>
<sequence length="70" mass="7233">MTIALRGLSSLSYPVLVWTATGAVDTVSDRHMVGTVRTGLAEQVDGLIRQADTTGPDDDHGLAGALVPAD</sequence>
<gene>
    <name evidence="2" type="ORF">NBG84_24365</name>
</gene>
<evidence type="ECO:0000313" key="2">
    <source>
        <dbReference type="EMBL" id="MCM2391385.1"/>
    </source>
</evidence>
<dbReference type="RefSeq" id="WP_250921715.1">
    <property type="nucleotide sequence ID" value="NZ_JAMQAW010000030.1"/>
</dbReference>
<evidence type="ECO:0000256" key="1">
    <source>
        <dbReference type="SAM" id="MobiDB-lite"/>
    </source>
</evidence>
<dbReference type="Proteomes" id="UP001431429">
    <property type="component" value="Unassembled WGS sequence"/>
</dbReference>
<organism evidence="2 3">
    <name type="scientific">Streptomyces albipurpureus</name>
    <dbReference type="NCBI Taxonomy" id="2897419"/>
    <lineage>
        <taxon>Bacteria</taxon>
        <taxon>Bacillati</taxon>
        <taxon>Actinomycetota</taxon>
        <taxon>Actinomycetes</taxon>
        <taxon>Kitasatosporales</taxon>
        <taxon>Streptomycetaceae</taxon>
        <taxon>Streptomyces</taxon>
    </lineage>
</organism>
<name>A0ABT0UTH2_9ACTN</name>
<dbReference type="EMBL" id="JAMQAW010000030">
    <property type="protein sequence ID" value="MCM2391385.1"/>
    <property type="molecule type" value="Genomic_DNA"/>
</dbReference>
<reference evidence="2" key="1">
    <citation type="submission" date="2022-06" db="EMBL/GenBank/DDBJ databases">
        <title>Genome public.</title>
        <authorList>
            <person name="Sun Q."/>
        </authorList>
    </citation>
    <scope>NUCLEOTIDE SEQUENCE</scope>
    <source>
        <strain evidence="2">CWNU-1</strain>
    </source>
</reference>
<evidence type="ECO:0000313" key="3">
    <source>
        <dbReference type="Proteomes" id="UP001431429"/>
    </source>
</evidence>